<feature type="region of interest" description="Disordered" evidence="4">
    <location>
        <begin position="1"/>
        <end position="22"/>
    </location>
</feature>
<dbReference type="Gene3D" id="1.10.10.10">
    <property type="entry name" value="Winged helix-like DNA-binding domain superfamily/Winged helix DNA-binding domain"/>
    <property type="match status" value="1"/>
</dbReference>
<dbReference type="Pfam" id="PF00392">
    <property type="entry name" value="GntR"/>
    <property type="match status" value="1"/>
</dbReference>
<dbReference type="InterPro" id="IPR036388">
    <property type="entry name" value="WH-like_DNA-bd_sf"/>
</dbReference>
<evidence type="ECO:0000313" key="6">
    <source>
        <dbReference type="EMBL" id="MCK0196122.1"/>
    </source>
</evidence>
<dbReference type="SUPFAM" id="SSF46785">
    <property type="entry name" value="Winged helix' DNA-binding domain"/>
    <property type="match status" value="1"/>
</dbReference>
<keyword evidence="7" id="KW-1185">Reference proteome</keyword>
<dbReference type="PANTHER" id="PTHR43537:SF45">
    <property type="entry name" value="GNTR FAMILY REGULATORY PROTEIN"/>
    <property type="match status" value="1"/>
</dbReference>
<protein>
    <submittedName>
        <fullName evidence="6">GntR family transcriptional regulator</fullName>
    </submittedName>
</protein>
<dbReference type="PROSITE" id="PS50949">
    <property type="entry name" value="HTH_GNTR"/>
    <property type="match status" value="1"/>
</dbReference>
<evidence type="ECO:0000256" key="2">
    <source>
        <dbReference type="ARBA" id="ARBA00023125"/>
    </source>
</evidence>
<gene>
    <name evidence="6" type="ORF">MWN34_04260</name>
</gene>
<dbReference type="InterPro" id="IPR008920">
    <property type="entry name" value="TF_FadR/GntR_C"/>
</dbReference>
<comment type="caution">
    <text evidence="6">The sequence shown here is derived from an EMBL/GenBank/DDBJ whole genome shotgun (WGS) entry which is preliminary data.</text>
</comment>
<evidence type="ECO:0000256" key="4">
    <source>
        <dbReference type="SAM" id="MobiDB-lite"/>
    </source>
</evidence>
<dbReference type="Pfam" id="PF07729">
    <property type="entry name" value="FCD"/>
    <property type="match status" value="1"/>
</dbReference>
<dbReference type="RefSeq" id="WP_247026935.1">
    <property type="nucleotide sequence ID" value="NZ_JALKCH010000003.1"/>
</dbReference>
<reference evidence="6 7" key="1">
    <citation type="submission" date="2022-04" db="EMBL/GenBank/DDBJ databases">
        <authorList>
            <person name="Grouzdev D.S."/>
            <person name="Pantiukh K.S."/>
            <person name="Krutkina M.S."/>
        </authorList>
    </citation>
    <scope>NUCLEOTIDE SEQUENCE [LARGE SCALE GENOMIC DNA]</scope>
    <source>
        <strain evidence="6 7">6x-1</strain>
    </source>
</reference>
<dbReference type="SMART" id="SM00895">
    <property type="entry name" value="FCD"/>
    <property type="match status" value="1"/>
</dbReference>
<dbReference type="InterPro" id="IPR000524">
    <property type="entry name" value="Tscrpt_reg_HTH_GntR"/>
</dbReference>
<keyword evidence="2" id="KW-0238">DNA-binding</keyword>
<keyword evidence="1" id="KW-0805">Transcription regulation</keyword>
<dbReference type="EMBL" id="JALKCH010000003">
    <property type="protein sequence ID" value="MCK0196122.1"/>
    <property type="molecule type" value="Genomic_DNA"/>
</dbReference>
<dbReference type="SMART" id="SM00345">
    <property type="entry name" value="HTH_GNTR"/>
    <property type="match status" value="1"/>
</dbReference>
<dbReference type="Proteomes" id="UP001203284">
    <property type="component" value="Unassembled WGS sequence"/>
</dbReference>
<evidence type="ECO:0000313" key="7">
    <source>
        <dbReference type="Proteomes" id="UP001203284"/>
    </source>
</evidence>
<dbReference type="Gene3D" id="1.20.120.530">
    <property type="entry name" value="GntR ligand-binding domain-like"/>
    <property type="match status" value="1"/>
</dbReference>
<keyword evidence="3" id="KW-0804">Transcription</keyword>
<dbReference type="InterPro" id="IPR011711">
    <property type="entry name" value="GntR_C"/>
</dbReference>
<accession>A0ABT0D848</accession>
<evidence type="ECO:0000256" key="3">
    <source>
        <dbReference type="ARBA" id="ARBA00023163"/>
    </source>
</evidence>
<name>A0ABT0D848_9HYPH</name>
<feature type="domain" description="HTH gntR-type" evidence="5">
    <location>
        <begin position="26"/>
        <end position="94"/>
    </location>
</feature>
<proteinExistence type="predicted"/>
<dbReference type="SUPFAM" id="SSF48008">
    <property type="entry name" value="GntR ligand-binding domain-like"/>
    <property type="match status" value="1"/>
</dbReference>
<sequence>MNSISNLVSGSPGGDRTDIPAGERPRTLAKDVYARLKQAIFDFRMPPGQRYSEQELCGALEVSRTPLRLALHILAHEGFVANVGGHSAWMVRPLDLAYYEDLYDFRVELEVLAWRRAASHPSAPVLGELVAFWQAPAGQRPLEGHHVAEQDEMFHRTIVGLFGNRAMLRSFDELTDRIRIIRRLDFVSPKRIATTYNEHAALLDAVRDGDADRAERLIRAHIEASRVEIRRLTFHHLSLATSAARQGFQGTGAGS</sequence>
<organism evidence="6 7">
    <name type="scientific">Ancylobacter crimeensis</name>
    <dbReference type="NCBI Taxonomy" id="2579147"/>
    <lineage>
        <taxon>Bacteria</taxon>
        <taxon>Pseudomonadati</taxon>
        <taxon>Pseudomonadota</taxon>
        <taxon>Alphaproteobacteria</taxon>
        <taxon>Hyphomicrobiales</taxon>
        <taxon>Xanthobacteraceae</taxon>
        <taxon>Ancylobacter</taxon>
    </lineage>
</organism>
<evidence type="ECO:0000256" key="1">
    <source>
        <dbReference type="ARBA" id="ARBA00023015"/>
    </source>
</evidence>
<evidence type="ECO:0000259" key="5">
    <source>
        <dbReference type="PROSITE" id="PS50949"/>
    </source>
</evidence>
<dbReference type="PANTHER" id="PTHR43537">
    <property type="entry name" value="TRANSCRIPTIONAL REGULATOR, GNTR FAMILY"/>
    <property type="match status" value="1"/>
</dbReference>
<dbReference type="InterPro" id="IPR036390">
    <property type="entry name" value="WH_DNA-bd_sf"/>
</dbReference>